<evidence type="ECO:0000313" key="10">
    <source>
        <dbReference type="Proteomes" id="UP000242715"/>
    </source>
</evidence>
<dbReference type="InterPro" id="IPR045003">
    <property type="entry name" value="FLA_A"/>
</dbReference>
<keyword evidence="6" id="KW-0472">Membrane</keyword>
<comment type="similarity">
    <text evidence="2">Belongs to the fasciclin-like AGP family.</text>
</comment>
<evidence type="ECO:0000256" key="7">
    <source>
        <dbReference type="ARBA" id="ARBA00024686"/>
    </source>
</evidence>
<keyword evidence="4" id="KW-0336">GPI-anchor</keyword>
<organism evidence="9 10">
    <name type="scientific">Trifolium subterraneum</name>
    <name type="common">Subterranean clover</name>
    <dbReference type="NCBI Taxonomy" id="3900"/>
    <lineage>
        <taxon>Eukaryota</taxon>
        <taxon>Viridiplantae</taxon>
        <taxon>Streptophyta</taxon>
        <taxon>Embryophyta</taxon>
        <taxon>Tracheophyta</taxon>
        <taxon>Spermatophyta</taxon>
        <taxon>Magnoliopsida</taxon>
        <taxon>eudicotyledons</taxon>
        <taxon>Gunneridae</taxon>
        <taxon>Pentapetalae</taxon>
        <taxon>rosids</taxon>
        <taxon>fabids</taxon>
        <taxon>Fabales</taxon>
        <taxon>Fabaceae</taxon>
        <taxon>Papilionoideae</taxon>
        <taxon>50 kb inversion clade</taxon>
        <taxon>NPAAA clade</taxon>
        <taxon>Hologalegina</taxon>
        <taxon>IRL clade</taxon>
        <taxon>Trifolieae</taxon>
        <taxon>Trifolium</taxon>
    </lineage>
</organism>
<evidence type="ECO:0000256" key="1">
    <source>
        <dbReference type="ARBA" id="ARBA00004609"/>
    </source>
</evidence>
<dbReference type="Proteomes" id="UP000242715">
    <property type="component" value="Unassembled WGS sequence"/>
</dbReference>
<dbReference type="Gene3D" id="2.30.180.10">
    <property type="entry name" value="FAS1 domain"/>
    <property type="match status" value="1"/>
</dbReference>
<evidence type="ECO:0000313" key="9">
    <source>
        <dbReference type="EMBL" id="GAU43163.1"/>
    </source>
</evidence>
<dbReference type="PANTHER" id="PTHR32077:SF86">
    <property type="entry name" value="FAS1 DOMAIN-CONTAINING PROTEIN SELMODRAFT_448915"/>
    <property type="match status" value="1"/>
</dbReference>
<dbReference type="PANTHER" id="PTHR32077">
    <property type="entry name" value="FASCICLIN-LIKE ARABINOGALACTAN PROTEIN"/>
    <property type="match status" value="1"/>
</dbReference>
<protein>
    <recommendedName>
        <fullName evidence="8">FAS1 domain-containing protein</fullName>
    </recommendedName>
</protein>
<evidence type="ECO:0000256" key="5">
    <source>
        <dbReference type="ARBA" id="ARBA00022729"/>
    </source>
</evidence>
<dbReference type="GO" id="GO:0098552">
    <property type="term" value="C:side of membrane"/>
    <property type="evidence" value="ECO:0007669"/>
    <property type="project" value="UniProtKB-KW"/>
</dbReference>
<gene>
    <name evidence="9" type="ORF">TSUD_301290</name>
</gene>
<keyword evidence="4" id="KW-0449">Lipoprotein</keyword>
<feature type="domain" description="FAS1" evidence="8">
    <location>
        <begin position="1"/>
        <end position="143"/>
    </location>
</feature>
<keyword evidence="10" id="KW-1185">Reference proteome</keyword>
<proteinExistence type="inferred from homology"/>
<comment type="subcellular location">
    <subcellularLocation>
        <location evidence="1">Cell membrane</location>
        <topology evidence="1">Lipid-anchor</topology>
        <topology evidence="1">GPI-anchor</topology>
    </subcellularLocation>
</comment>
<keyword evidence="4" id="KW-0325">Glycoprotein</keyword>
<evidence type="ECO:0000256" key="3">
    <source>
        <dbReference type="ARBA" id="ARBA00022475"/>
    </source>
</evidence>
<dbReference type="SUPFAM" id="SSF82153">
    <property type="entry name" value="FAS1 domain"/>
    <property type="match status" value="1"/>
</dbReference>
<name>A0A2Z6NMB8_TRISU</name>
<evidence type="ECO:0000256" key="2">
    <source>
        <dbReference type="ARBA" id="ARBA00007843"/>
    </source>
</evidence>
<sequence>MISQPTAVDSFKIAAGIISSVQIDIELTSQSVFTLFVPVDAAFKQLPNSASSKFHSLNVYARYIFMKAHIVRRYYPPRVLPSVNKMLPTLASEEMGTTMYLLNIPALGGSSAVTISTTIVEAVVNRTVYSQHPIVIYAASMVLLPIEIFGSDHLVPPTLFRSPPPPPRY</sequence>
<dbReference type="GO" id="GO:0009834">
    <property type="term" value="P:plant-type secondary cell wall biogenesis"/>
    <property type="evidence" value="ECO:0007669"/>
    <property type="project" value="TreeGrafter"/>
</dbReference>
<evidence type="ECO:0000256" key="4">
    <source>
        <dbReference type="ARBA" id="ARBA00022622"/>
    </source>
</evidence>
<dbReference type="OrthoDB" id="1431591at2759"/>
<dbReference type="InterPro" id="IPR036378">
    <property type="entry name" value="FAS1_dom_sf"/>
</dbReference>
<reference evidence="10" key="1">
    <citation type="journal article" date="2017" name="Front. Plant Sci.">
        <title>Climate Clever Clovers: New Paradigm to Reduce the Environmental Footprint of Ruminants by Breeding Low Methanogenic Forages Utilizing Haplotype Variation.</title>
        <authorList>
            <person name="Kaur P."/>
            <person name="Appels R."/>
            <person name="Bayer P.E."/>
            <person name="Keeble-Gagnere G."/>
            <person name="Wang J."/>
            <person name="Hirakawa H."/>
            <person name="Shirasawa K."/>
            <person name="Vercoe P."/>
            <person name="Stefanova K."/>
            <person name="Durmic Z."/>
            <person name="Nichols P."/>
            <person name="Revell C."/>
            <person name="Isobe S.N."/>
            <person name="Edwards D."/>
            <person name="Erskine W."/>
        </authorList>
    </citation>
    <scope>NUCLEOTIDE SEQUENCE [LARGE SCALE GENOMIC DNA]</scope>
    <source>
        <strain evidence="10">cv. Daliak</strain>
    </source>
</reference>
<dbReference type="Pfam" id="PF02469">
    <property type="entry name" value="Fasciclin"/>
    <property type="match status" value="1"/>
</dbReference>
<dbReference type="EMBL" id="DF973960">
    <property type="protein sequence ID" value="GAU43163.1"/>
    <property type="molecule type" value="Genomic_DNA"/>
</dbReference>
<dbReference type="GO" id="GO:0005886">
    <property type="term" value="C:plasma membrane"/>
    <property type="evidence" value="ECO:0007669"/>
    <property type="project" value="UniProtKB-SubCell"/>
</dbReference>
<dbReference type="InterPro" id="IPR000782">
    <property type="entry name" value="FAS1_domain"/>
</dbReference>
<evidence type="ECO:0000259" key="8">
    <source>
        <dbReference type="PROSITE" id="PS50213"/>
    </source>
</evidence>
<accession>A0A2Z6NMB8</accession>
<keyword evidence="3" id="KW-1003">Cell membrane</keyword>
<dbReference type="AlphaFoldDB" id="A0A2Z6NMB8"/>
<evidence type="ECO:0000256" key="6">
    <source>
        <dbReference type="ARBA" id="ARBA00023136"/>
    </source>
</evidence>
<dbReference type="PROSITE" id="PS50213">
    <property type="entry name" value="FAS1"/>
    <property type="match status" value="1"/>
</dbReference>
<dbReference type="SMART" id="SM00554">
    <property type="entry name" value="FAS1"/>
    <property type="match status" value="1"/>
</dbReference>
<keyword evidence="5" id="KW-0732">Signal</keyword>
<comment type="function">
    <text evidence="7">May be a cell surface adhesion protein.</text>
</comment>